<name>A0ACB8IU93_CITSI</name>
<protein>
    <submittedName>
        <fullName evidence="1">Exonuclease V</fullName>
    </submittedName>
</protein>
<keyword evidence="1" id="KW-0269">Exonuclease</keyword>
<gene>
    <name evidence="1" type="ORF">KPL71_024790</name>
</gene>
<comment type="caution">
    <text evidence="1">The sequence shown here is derived from an EMBL/GenBank/DDBJ whole genome shotgun (WGS) entry which is preliminary data.</text>
</comment>
<accession>A0ACB8IU93</accession>
<dbReference type="EMBL" id="CM039177">
    <property type="protein sequence ID" value="KAH9700789.1"/>
    <property type="molecule type" value="Genomic_DNA"/>
</dbReference>
<keyword evidence="2" id="KW-1185">Reference proteome</keyword>
<organism evidence="1 2">
    <name type="scientific">Citrus sinensis</name>
    <name type="common">Sweet orange</name>
    <name type="synonym">Citrus aurantium var. sinensis</name>
    <dbReference type="NCBI Taxonomy" id="2711"/>
    <lineage>
        <taxon>Eukaryota</taxon>
        <taxon>Viridiplantae</taxon>
        <taxon>Streptophyta</taxon>
        <taxon>Embryophyta</taxon>
        <taxon>Tracheophyta</taxon>
        <taxon>Spermatophyta</taxon>
        <taxon>Magnoliopsida</taxon>
        <taxon>eudicotyledons</taxon>
        <taxon>Gunneridae</taxon>
        <taxon>Pentapetalae</taxon>
        <taxon>rosids</taxon>
        <taxon>malvids</taxon>
        <taxon>Sapindales</taxon>
        <taxon>Rutaceae</taxon>
        <taxon>Aurantioideae</taxon>
        <taxon>Citrus</taxon>
    </lineage>
</organism>
<keyword evidence="1" id="KW-0378">Hydrolase</keyword>
<evidence type="ECO:0000313" key="2">
    <source>
        <dbReference type="Proteomes" id="UP000829398"/>
    </source>
</evidence>
<keyword evidence="1" id="KW-0540">Nuclease</keyword>
<evidence type="ECO:0000313" key="1">
    <source>
        <dbReference type="EMBL" id="KAH9700789.1"/>
    </source>
</evidence>
<reference evidence="2" key="1">
    <citation type="journal article" date="2023" name="Hortic. Res.">
        <title>A chromosome-level phased genome enabling allele-level studies in sweet orange: a case study on citrus Huanglongbing tolerance.</title>
        <authorList>
            <person name="Wu B."/>
            <person name="Yu Q."/>
            <person name="Deng Z."/>
            <person name="Duan Y."/>
            <person name="Luo F."/>
            <person name="Gmitter F. Jr."/>
        </authorList>
    </citation>
    <scope>NUCLEOTIDE SEQUENCE [LARGE SCALE GENOMIC DNA]</scope>
    <source>
        <strain evidence="2">cv. Valencia</strain>
    </source>
</reference>
<dbReference type="Proteomes" id="UP000829398">
    <property type="component" value="Chromosome 8"/>
</dbReference>
<sequence length="370" mass="42085">MSGSHADSTQSQDVNSVNVTPDIPIEIVSEEEMALIDAALAAPRCCSPSSSLSFASQLQRNARFIHSISFLSKRSFSGRTESDIEDLGHLGMTQKRNIIAKSLLDRFRKNRALSVTDVTDTVTEKVKVRVRSTEDIWAVKLFNSITGVNQLLFEGLTRELPILGFIKGVWMVGVIDEIQMPVKETARNPILVDTKTRAQYTLPAESQKRNGRLQLMCYKYMWDNLAADNFPSMQFYDFFSLNSDCILSEEIIEKTSNAGFPAKTLGDLVKYFRNMWNMLPASHNQLLLRYEFQKDQSLLGEEKFAFDYDLFNSQIEVCLEFWKGERVASFTPLEDRWKCRYCQFESVCPAVLKPEITPIPSQTDCNNTPS</sequence>
<proteinExistence type="predicted"/>